<dbReference type="Proteomes" id="UP001307889">
    <property type="component" value="Chromosome 6"/>
</dbReference>
<name>A0ABN7ATE5_9HEMI</name>
<feature type="compositionally biased region" description="Polar residues" evidence="1">
    <location>
        <begin position="178"/>
        <end position="198"/>
    </location>
</feature>
<reference evidence="3 4" key="1">
    <citation type="submission" date="2023-09" db="EMBL/GenBank/DDBJ databases">
        <title>Nesidiocoris tenuis whole genome shotgun sequence.</title>
        <authorList>
            <person name="Shibata T."/>
            <person name="Shimoda M."/>
            <person name="Kobayashi T."/>
            <person name="Uehara T."/>
        </authorList>
    </citation>
    <scope>NUCLEOTIDE SEQUENCE [LARGE SCALE GENOMIC DNA]</scope>
    <source>
        <strain evidence="3 4">Japan</strain>
    </source>
</reference>
<feature type="transmembrane region" description="Helical" evidence="2">
    <location>
        <begin position="418"/>
        <end position="438"/>
    </location>
</feature>
<proteinExistence type="predicted"/>
<accession>A0ABN7ATE5</accession>
<feature type="transmembrane region" description="Helical" evidence="2">
    <location>
        <begin position="487"/>
        <end position="507"/>
    </location>
</feature>
<organism evidence="3 4">
    <name type="scientific">Nesidiocoris tenuis</name>
    <dbReference type="NCBI Taxonomy" id="355587"/>
    <lineage>
        <taxon>Eukaryota</taxon>
        <taxon>Metazoa</taxon>
        <taxon>Ecdysozoa</taxon>
        <taxon>Arthropoda</taxon>
        <taxon>Hexapoda</taxon>
        <taxon>Insecta</taxon>
        <taxon>Pterygota</taxon>
        <taxon>Neoptera</taxon>
        <taxon>Paraneoptera</taxon>
        <taxon>Hemiptera</taxon>
        <taxon>Heteroptera</taxon>
        <taxon>Panheteroptera</taxon>
        <taxon>Cimicomorpha</taxon>
        <taxon>Miridae</taxon>
        <taxon>Dicyphina</taxon>
        <taxon>Nesidiocoris</taxon>
    </lineage>
</organism>
<feature type="region of interest" description="Disordered" evidence="1">
    <location>
        <begin position="178"/>
        <end position="222"/>
    </location>
</feature>
<keyword evidence="2" id="KW-0472">Membrane</keyword>
<feature type="compositionally biased region" description="Low complexity" evidence="1">
    <location>
        <begin position="205"/>
        <end position="218"/>
    </location>
</feature>
<keyword evidence="2" id="KW-1133">Transmembrane helix</keyword>
<evidence type="ECO:0000313" key="4">
    <source>
        <dbReference type="Proteomes" id="UP001307889"/>
    </source>
</evidence>
<keyword evidence="2" id="KW-0812">Transmembrane</keyword>
<gene>
    <name evidence="3" type="ORF">NTJ_08265</name>
</gene>
<protein>
    <submittedName>
        <fullName evidence="3">Sperm antigen with calponin homology and coiled-coil domains</fullName>
    </submittedName>
</protein>
<evidence type="ECO:0000313" key="3">
    <source>
        <dbReference type="EMBL" id="BES95456.1"/>
    </source>
</evidence>
<keyword evidence="4" id="KW-1185">Reference proteome</keyword>
<feature type="transmembrane region" description="Helical" evidence="2">
    <location>
        <begin position="388"/>
        <end position="412"/>
    </location>
</feature>
<feature type="region of interest" description="Disordered" evidence="1">
    <location>
        <begin position="100"/>
        <end position="132"/>
    </location>
</feature>
<sequence>MASRCYNNEAFIVRSGNYDVRDTLNSRLELGAFHAYNESFVDDDNAYLDDEYVDIVDDRTRRVRRGEPKCRRSIAAMPVRYGDGRSAVVGFHRDRYGSLGPSRHRYESVSSIDDGPARSTMRPPTTRAKPVSRDCYDAVHRRYEEIEVANEEYVDYPEDRMGYSYSSLPIRESPLGSATINRINPESRPSTALTTPVTTPKKLAQESTPTQQKTPTSQNLTPTKISKRDSIILAPMLANIERQMSVQPSLHRSKSTIVSSPKKPILLRSPERTSVVTPRKASVAMETQQLSRQNASLGRSMPSLKYYSPAKLQSFNYIFDAEYSDVSPNRTPNRKPNTAVISPNFRGSIAPLLTPPRESNSPQVVKSPSNFSKASWATLPTIHLPTELLCCVGFILLAAGSATCILCFYILAITGRRYFLNFGAVGGFLSLLIGLFSFRTNKWKWLPHRNYMTGYIMLGVFSFLNAGCLGGIVYAADEESYALFDTLGGAVCGISTLVIVGSLVGLVTSHCCHRPPPDNRVSHSVSGFFV</sequence>
<evidence type="ECO:0000256" key="2">
    <source>
        <dbReference type="SAM" id="Phobius"/>
    </source>
</evidence>
<dbReference type="EMBL" id="AP028914">
    <property type="protein sequence ID" value="BES95456.1"/>
    <property type="molecule type" value="Genomic_DNA"/>
</dbReference>
<feature type="transmembrane region" description="Helical" evidence="2">
    <location>
        <begin position="450"/>
        <end position="475"/>
    </location>
</feature>
<evidence type="ECO:0000256" key="1">
    <source>
        <dbReference type="SAM" id="MobiDB-lite"/>
    </source>
</evidence>